<dbReference type="InterPro" id="IPR011013">
    <property type="entry name" value="Gal_mutarotase_sf_dom"/>
</dbReference>
<comment type="caution">
    <text evidence="6">The sequence shown here is derived from an EMBL/GenBank/DDBJ whole genome shotgun (WGS) entry which is preliminary data.</text>
</comment>
<dbReference type="SUPFAM" id="SSF74650">
    <property type="entry name" value="Galactose mutarotase-like"/>
    <property type="match status" value="1"/>
</dbReference>
<dbReference type="GO" id="GO:0047938">
    <property type="term" value="F:glucose-6-phosphate 1-epimerase activity"/>
    <property type="evidence" value="ECO:0007669"/>
    <property type="project" value="UniProtKB-UniRule"/>
</dbReference>
<proteinExistence type="inferred from homology"/>
<dbReference type="EC" id="5.1.3.15" evidence="4"/>
<dbReference type="RefSeq" id="WP_022985915.1">
    <property type="nucleotide sequence ID" value="NZ_CAXGPP010000003.1"/>
</dbReference>
<dbReference type="InterPro" id="IPR025532">
    <property type="entry name" value="G6P_1-epimerase"/>
</dbReference>
<dbReference type="EMBL" id="QYYA01000002">
    <property type="protein sequence ID" value="RJG18492.1"/>
    <property type="molecule type" value="Genomic_DNA"/>
</dbReference>
<evidence type="ECO:0000256" key="1">
    <source>
        <dbReference type="ARBA" id="ARBA00001096"/>
    </source>
</evidence>
<name>A0A418XZN5_9GAMM</name>
<evidence type="ECO:0000256" key="2">
    <source>
        <dbReference type="ARBA" id="ARBA00005866"/>
    </source>
</evidence>
<dbReference type="PANTHER" id="PTHR11122">
    <property type="entry name" value="APOSPORY-ASSOCIATED PROTEIN C-RELATED"/>
    <property type="match status" value="1"/>
</dbReference>
<dbReference type="GO" id="GO:0030246">
    <property type="term" value="F:carbohydrate binding"/>
    <property type="evidence" value="ECO:0007669"/>
    <property type="project" value="UniProtKB-UniRule"/>
</dbReference>
<feature type="active site" evidence="5">
    <location>
        <position position="267"/>
    </location>
</feature>
<keyword evidence="7" id="KW-1185">Reference proteome</keyword>
<dbReference type="Gene3D" id="2.70.98.10">
    <property type="match status" value="1"/>
</dbReference>
<protein>
    <recommendedName>
        <fullName evidence="4">Putative glucose-6-phosphate 1-epimerase</fullName>
        <ecNumber evidence="4">5.1.3.15</ecNumber>
    </recommendedName>
</protein>
<sequence length="295" mass="33108">MTSSISQITRGELSCWQIYHRGQTLVIAEQGAQVLEYRHDGEPPLIWLSPEAAYQRGQSVRGGVPVCWPWFGGLGFNPDAVASRYILADPPAHGLVRGLPWTLVEQVQSSQQCVLRFRPDPDHLPDEAPGVTPTLIVCLDQHLTLTLVNHNHSESEVALSQALHSYFAVSDSRRITLQGLDGHPYVDALDQWHSHLQQGPLTLQGETDRLYLKLGNQLHIDDPGWQRRITLSVSGSQSAVVWNPWVEKSQRLSQFPDDAWQQMICIETARVLDDMLVLAPGQHHEMAVRFMTTPL</sequence>
<gene>
    <name evidence="6" type="ORF">D4A39_08475</name>
</gene>
<dbReference type="CDD" id="cd09020">
    <property type="entry name" value="D-hex-6-P-epi_like"/>
    <property type="match status" value="1"/>
</dbReference>
<dbReference type="InterPro" id="IPR008183">
    <property type="entry name" value="Aldose_1/G6P_1-epimerase"/>
</dbReference>
<keyword evidence="3 4" id="KW-0413">Isomerase</keyword>
<dbReference type="GO" id="GO:0005975">
    <property type="term" value="P:carbohydrate metabolic process"/>
    <property type="evidence" value="ECO:0007669"/>
    <property type="project" value="InterPro"/>
</dbReference>
<evidence type="ECO:0000313" key="7">
    <source>
        <dbReference type="Proteomes" id="UP000283734"/>
    </source>
</evidence>
<dbReference type="AlphaFoldDB" id="A0A418XZN5"/>
<accession>A0A418XZN5</accession>
<dbReference type="InterPro" id="IPR014718">
    <property type="entry name" value="GH-type_carb-bd"/>
</dbReference>
<comment type="similarity">
    <text evidence="2 4">Belongs to the glucose-6-phosphate 1-epimerase family.</text>
</comment>
<organism evidence="6 7">
    <name type="scientific">Alcanivorax profundi</name>
    <dbReference type="NCBI Taxonomy" id="2338368"/>
    <lineage>
        <taxon>Bacteria</taxon>
        <taxon>Pseudomonadati</taxon>
        <taxon>Pseudomonadota</taxon>
        <taxon>Gammaproteobacteria</taxon>
        <taxon>Oceanospirillales</taxon>
        <taxon>Alcanivoracaceae</taxon>
        <taxon>Alcanivorax</taxon>
    </lineage>
</organism>
<evidence type="ECO:0000256" key="3">
    <source>
        <dbReference type="ARBA" id="ARBA00023235"/>
    </source>
</evidence>
<dbReference type="PIRSF" id="PIRSF016020">
    <property type="entry name" value="PHexose_mutarotase"/>
    <property type="match status" value="1"/>
</dbReference>
<evidence type="ECO:0000256" key="5">
    <source>
        <dbReference type="PIRSR" id="PIRSR016020-1"/>
    </source>
</evidence>
<feature type="active site" evidence="5">
    <location>
        <position position="164"/>
    </location>
</feature>
<dbReference type="PANTHER" id="PTHR11122:SF13">
    <property type="entry name" value="GLUCOSE-6-PHOSPHATE 1-EPIMERASE"/>
    <property type="match status" value="1"/>
</dbReference>
<reference evidence="6 7" key="1">
    <citation type="submission" date="2018-09" db="EMBL/GenBank/DDBJ databases">
        <title>Alcanivorax profundi sp. nov., isolated from 1000 m-depth seawater of the Mariana Trench.</title>
        <authorList>
            <person name="Liu J."/>
        </authorList>
    </citation>
    <scope>NUCLEOTIDE SEQUENCE [LARGE SCALE GENOMIC DNA]</scope>
    <source>
        <strain evidence="6 7">MTEO17</strain>
    </source>
</reference>
<dbReference type="OrthoDB" id="9790727at2"/>
<evidence type="ECO:0000313" key="6">
    <source>
        <dbReference type="EMBL" id="RJG18492.1"/>
    </source>
</evidence>
<evidence type="ECO:0000256" key="4">
    <source>
        <dbReference type="PIRNR" id="PIRNR016020"/>
    </source>
</evidence>
<dbReference type="Pfam" id="PF01263">
    <property type="entry name" value="Aldose_epim"/>
    <property type="match status" value="1"/>
</dbReference>
<dbReference type="Proteomes" id="UP000283734">
    <property type="component" value="Unassembled WGS sequence"/>
</dbReference>
<comment type="catalytic activity">
    <reaction evidence="1">
        <text>alpha-D-glucose 6-phosphate = beta-D-glucose 6-phosphate</text>
        <dbReference type="Rhea" id="RHEA:16249"/>
        <dbReference type="ChEBI" id="CHEBI:58225"/>
        <dbReference type="ChEBI" id="CHEBI:58247"/>
        <dbReference type="EC" id="5.1.3.15"/>
    </reaction>
</comment>